<feature type="domain" description="Radical SAM core" evidence="6">
    <location>
        <begin position="91"/>
        <end position="246"/>
    </location>
</feature>
<dbReference type="EMBL" id="LNCD01000092">
    <property type="protein sequence ID" value="KWV49156.1"/>
    <property type="molecule type" value="Genomic_DNA"/>
</dbReference>
<dbReference type="AlphaFoldDB" id="A0A120FQN9"/>
<keyword evidence="10" id="KW-1185">Reference proteome</keyword>
<dbReference type="InterPro" id="IPR013785">
    <property type="entry name" value="Aldolase_TIM"/>
</dbReference>
<comment type="cofactor">
    <cofactor evidence="1">
        <name>[4Fe-4S] cluster</name>
        <dbReference type="ChEBI" id="CHEBI:49883"/>
    </cofactor>
</comment>
<organism evidence="9 10">
    <name type="scientific">Rhizobium altiplani</name>
    <dbReference type="NCBI Taxonomy" id="1864509"/>
    <lineage>
        <taxon>Bacteria</taxon>
        <taxon>Pseudomonadati</taxon>
        <taxon>Pseudomonadota</taxon>
        <taxon>Alphaproteobacteria</taxon>
        <taxon>Hyphomicrobiales</taxon>
        <taxon>Rhizobiaceae</taxon>
        <taxon>Rhizobium/Agrobacterium group</taxon>
        <taxon>Rhizobium</taxon>
    </lineage>
</organism>
<gene>
    <name evidence="8" type="ORF">AS026_11370</name>
    <name evidence="7" type="ORF">AS026_11745</name>
    <name evidence="9" type="ORF">AS026_29715</name>
</gene>
<evidence type="ECO:0000313" key="10">
    <source>
        <dbReference type="Proteomes" id="UP000068164"/>
    </source>
</evidence>
<dbReference type="RefSeq" id="WP_007539715.1">
    <property type="nucleotide sequence ID" value="NZ_LNCD01000018.1"/>
</dbReference>
<dbReference type="EMBL" id="LNCD01000018">
    <property type="protein sequence ID" value="KWV58851.1"/>
    <property type="molecule type" value="Genomic_DNA"/>
</dbReference>
<dbReference type="InterPro" id="IPR024032">
    <property type="entry name" value="rSAM_paired_HxsC"/>
</dbReference>
<evidence type="ECO:0000313" key="8">
    <source>
        <dbReference type="EMBL" id="KWV49156.1"/>
    </source>
</evidence>
<dbReference type="InterPro" id="IPR050377">
    <property type="entry name" value="Radical_SAM_PqqE_MftC-like"/>
</dbReference>
<dbReference type="Pfam" id="PF04055">
    <property type="entry name" value="Radical_SAM"/>
    <property type="match status" value="1"/>
</dbReference>
<name>A0A120FQN9_9HYPH</name>
<evidence type="ECO:0000313" key="9">
    <source>
        <dbReference type="EMBL" id="KWV58851.1"/>
    </source>
</evidence>
<evidence type="ECO:0000256" key="3">
    <source>
        <dbReference type="ARBA" id="ARBA00022723"/>
    </source>
</evidence>
<keyword evidence="3" id="KW-0479">Metal-binding</keyword>
<protein>
    <submittedName>
        <fullName evidence="9">His-Xaa-Ser system radical SAM maturase HxsC</fullName>
    </submittedName>
</protein>
<dbReference type="SFLD" id="SFLDG01103">
    <property type="entry name" value="Uncharacterised_Radical_SAM_Su"/>
    <property type="match status" value="1"/>
</dbReference>
<evidence type="ECO:0000256" key="1">
    <source>
        <dbReference type="ARBA" id="ARBA00001966"/>
    </source>
</evidence>
<dbReference type="PANTHER" id="PTHR11228">
    <property type="entry name" value="RADICAL SAM DOMAIN PROTEIN"/>
    <property type="match status" value="1"/>
</dbReference>
<evidence type="ECO:0000256" key="4">
    <source>
        <dbReference type="ARBA" id="ARBA00023004"/>
    </source>
</evidence>
<keyword evidence="5" id="KW-0411">Iron-sulfur</keyword>
<dbReference type="InterPro" id="IPR007197">
    <property type="entry name" value="rSAM"/>
</dbReference>
<keyword evidence="4" id="KW-0408">Iron</keyword>
<dbReference type="SFLD" id="SFLDG01067">
    <property type="entry name" value="SPASM/twitch_domain_containing"/>
    <property type="match status" value="1"/>
</dbReference>
<dbReference type="Proteomes" id="UP000068164">
    <property type="component" value="Unassembled WGS sequence"/>
</dbReference>
<keyword evidence="2" id="KW-0949">S-adenosyl-L-methionine</keyword>
<proteinExistence type="predicted"/>
<evidence type="ECO:0000256" key="5">
    <source>
        <dbReference type="ARBA" id="ARBA00023014"/>
    </source>
</evidence>
<dbReference type="GO" id="GO:0046872">
    <property type="term" value="F:metal ion binding"/>
    <property type="evidence" value="ECO:0007669"/>
    <property type="project" value="UniProtKB-KW"/>
</dbReference>
<comment type="caution">
    <text evidence="9">The sequence shown here is derived from an EMBL/GenBank/DDBJ whole genome shotgun (WGS) entry which is preliminary data.</text>
</comment>
<reference evidence="9 10" key="1">
    <citation type="submission" date="2015-11" db="EMBL/GenBank/DDBJ databases">
        <title>Draft Genome Sequence of the Strain BR 10423 (Rhizobium sp.) isolated from nodules of Mimosa pudica.</title>
        <authorList>
            <person name="Barauna A.C."/>
            <person name="Zilli J.E."/>
            <person name="Simoes-Araujo J.L."/>
            <person name="Reis V.M."/>
            <person name="James E.K."/>
            <person name="Reis F.B.Jr."/>
            <person name="Rouws L.F."/>
            <person name="Passos S.R."/>
            <person name="Gois S.R."/>
        </authorList>
    </citation>
    <scope>NUCLEOTIDE SEQUENCE [LARGE SCALE GENOMIC DNA]</scope>
    <source>
        <strain evidence="9 10">BR10423</strain>
    </source>
</reference>
<dbReference type="GO" id="GO:0051536">
    <property type="term" value="F:iron-sulfur cluster binding"/>
    <property type="evidence" value="ECO:0007669"/>
    <property type="project" value="UniProtKB-KW"/>
</dbReference>
<dbReference type="SUPFAM" id="SSF102114">
    <property type="entry name" value="Radical SAM enzymes"/>
    <property type="match status" value="1"/>
</dbReference>
<dbReference type="PANTHER" id="PTHR11228:SF7">
    <property type="entry name" value="PQQA PEPTIDE CYCLASE"/>
    <property type="match status" value="1"/>
</dbReference>
<sequence>MIELRIKVDPFPLVEPLVVRLRDAASGPGPNDAVLIGMEGSRREYDFQGFSLALHAASDLKLDNDVIMIVPGQASARRLLRADSQHNTFLVTEQCDQLCLMCSQPPKKQHVDLFSELETAASLAPSNAYIGLSGGEPLLHKRKLFDMLLSLSKTRPDLMFHILTNGQHFGEEDIDTLQEIGVERILWGIPLYAANADGHDAIVKKTGAFDRLPKSFSILFESGAAIELRTVVMQQNYDELPALAGFVGTALPFLERWAIMQLENIGFGRMNWDSSFKDTSTDFGNVARAINIATARDVPVQLYNFPLCSVPARYRHLAPASISDWKNKQEPFCADCSSRQRCGGFFEWYDHKKGFRGLGPI</sequence>
<evidence type="ECO:0000256" key="2">
    <source>
        <dbReference type="ARBA" id="ARBA00022691"/>
    </source>
</evidence>
<evidence type="ECO:0000259" key="6">
    <source>
        <dbReference type="Pfam" id="PF04055"/>
    </source>
</evidence>
<dbReference type="InterPro" id="IPR058240">
    <property type="entry name" value="rSAM_sf"/>
</dbReference>
<dbReference type="CDD" id="cd01335">
    <property type="entry name" value="Radical_SAM"/>
    <property type="match status" value="1"/>
</dbReference>
<accession>A0A120FQN9</accession>
<dbReference type="GO" id="GO:0003824">
    <property type="term" value="F:catalytic activity"/>
    <property type="evidence" value="ECO:0007669"/>
    <property type="project" value="InterPro"/>
</dbReference>
<dbReference type="SFLD" id="SFLDS00029">
    <property type="entry name" value="Radical_SAM"/>
    <property type="match status" value="1"/>
</dbReference>
<evidence type="ECO:0000313" key="7">
    <source>
        <dbReference type="EMBL" id="KWV49046.1"/>
    </source>
</evidence>
<dbReference type="OrthoDB" id="4501241at2"/>
<dbReference type="Gene3D" id="3.20.20.70">
    <property type="entry name" value="Aldolase class I"/>
    <property type="match status" value="1"/>
</dbReference>
<dbReference type="NCBIfam" id="TIGR03977">
    <property type="entry name" value="rSAM_pair_HxsC"/>
    <property type="match status" value="1"/>
</dbReference>
<dbReference type="EMBL" id="LNCD01000093">
    <property type="protein sequence ID" value="KWV49046.1"/>
    <property type="molecule type" value="Genomic_DNA"/>
</dbReference>